<accession>A0ABN9B2Q4</accession>
<sequence length="58" mass="6252">PFVASAINHQVPAGDSSRQYSVIVDYLQRGTDLCINNTDLSPVSSCTLLCMVLHSRAS</sequence>
<evidence type="ECO:0000313" key="2">
    <source>
        <dbReference type="Proteomes" id="UP001162483"/>
    </source>
</evidence>
<keyword evidence="2" id="KW-1185">Reference proteome</keyword>
<feature type="non-terminal residue" evidence="1">
    <location>
        <position position="1"/>
    </location>
</feature>
<evidence type="ECO:0000313" key="1">
    <source>
        <dbReference type="EMBL" id="CAI9540745.1"/>
    </source>
</evidence>
<proteinExistence type="predicted"/>
<name>A0ABN9B2Q4_9NEOB</name>
<protein>
    <submittedName>
        <fullName evidence="1">Uncharacterized protein</fullName>
    </submittedName>
</protein>
<dbReference type="Proteomes" id="UP001162483">
    <property type="component" value="Unassembled WGS sequence"/>
</dbReference>
<gene>
    <name evidence="1" type="ORF">SPARVUS_LOCUS1800724</name>
</gene>
<reference evidence="1" key="1">
    <citation type="submission" date="2023-05" db="EMBL/GenBank/DDBJ databases">
        <authorList>
            <person name="Stuckert A."/>
        </authorList>
    </citation>
    <scope>NUCLEOTIDE SEQUENCE</scope>
</reference>
<dbReference type="EMBL" id="CATNWA010001610">
    <property type="protein sequence ID" value="CAI9540745.1"/>
    <property type="molecule type" value="Genomic_DNA"/>
</dbReference>
<organism evidence="1 2">
    <name type="scientific">Staurois parvus</name>
    <dbReference type="NCBI Taxonomy" id="386267"/>
    <lineage>
        <taxon>Eukaryota</taxon>
        <taxon>Metazoa</taxon>
        <taxon>Chordata</taxon>
        <taxon>Craniata</taxon>
        <taxon>Vertebrata</taxon>
        <taxon>Euteleostomi</taxon>
        <taxon>Amphibia</taxon>
        <taxon>Batrachia</taxon>
        <taxon>Anura</taxon>
        <taxon>Neobatrachia</taxon>
        <taxon>Ranoidea</taxon>
        <taxon>Ranidae</taxon>
        <taxon>Staurois</taxon>
    </lineage>
</organism>
<comment type="caution">
    <text evidence="1">The sequence shown here is derived from an EMBL/GenBank/DDBJ whole genome shotgun (WGS) entry which is preliminary data.</text>
</comment>